<name>A0A0E4GBP2_ANOGA</name>
<dbReference type="AlphaFoldDB" id="A0A0E4GBP2"/>
<evidence type="ECO:0000256" key="1">
    <source>
        <dbReference type="SAM" id="MobiDB-lite"/>
    </source>
</evidence>
<proteinExistence type="predicted"/>
<accession>A0A0E4GBP2</accession>
<evidence type="ECO:0000313" key="2">
    <source>
        <dbReference type="EMBL" id="CFW94623.1"/>
    </source>
</evidence>
<reference evidence="2" key="1">
    <citation type="submission" date="2015-03" db="EMBL/GenBank/DDBJ databases">
        <title>Long non-coding RNA discovery across the genus Anopheles reveals conserved secondary structures within and beyond the Gambiae complex.</title>
        <authorList>
            <person name="Jenkins A."/>
            <person name="Waterhouse R."/>
            <person name="Muskavitch M."/>
        </authorList>
    </citation>
    <scope>NUCLEOTIDE SEQUENCE</scope>
    <source>
        <tissue evidence="2">Whole body</tissue>
    </source>
</reference>
<protein>
    <submittedName>
        <fullName evidence="2">Uncharacterized protein</fullName>
    </submittedName>
</protein>
<feature type="region of interest" description="Disordered" evidence="1">
    <location>
        <begin position="90"/>
        <end position="134"/>
    </location>
</feature>
<feature type="region of interest" description="Disordered" evidence="1">
    <location>
        <begin position="19"/>
        <end position="50"/>
    </location>
</feature>
<organism evidence="2">
    <name type="scientific">Anopheles gambiae</name>
    <name type="common">African malaria mosquito</name>
    <dbReference type="NCBI Taxonomy" id="7165"/>
    <lineage>
        <taxon>Eukaryota</taxon>
        <taxon>Metazoa</taxon>
        <taxon>Ecdysozoa</taxon>
        <taxon>Arthropoda</taxon>
        <taxon>Hexapoda</taxon>
        <taxon>Insecta</taxon>
        <taxon>Pterygota</taxon>
        <taxon>Neoptera</taxon>
        <taxon>Endopterygota</taxon>
        <taxon>Diptera</taxon>
        <taxon>Nematocera</taxon>
        <taxon>Culicoidea</taxon>
        <taxon>Culicidae</taxon>
        <taxon>Anophelinae</taxon>
        <taxon>Anopheles</taxon>
    </lineage>
</organism>
<dbReference type="EMBL" id="HACL01000329">
    <property type="protein sequence ID" value="CFW94623.1"/>
    <property type="molecule type" value="Transcribed_RNA"/>
</dbReference>
<sequence length="134" mass="14481">MPACITAYMHLNERKHGTRFEGRSVSRPSATGNKNGTMTPPASEPVDTRDGPIVCYPTLTPGNHGNMETCRSIWPKCSRDMVFSGSICASRASRRPRTASGALASQRMPGTSSSNVLDLHQSVKNCSAREGRTQ</sequence>
<feature type="compositionally biased region" description="Polar residues" evidence="1">
    <location>
        <begin position="26"/>
        <end position="40"/>
    </location>
</feature>